<keyword evidence="3" id="KW-1185">Reference proteome</keyword>
<dbReference type="Pfam" id="PF13524">
    <property type="entry name" value="Glyco_trans_1_2"/>
    <property type="match status" value="1"/>
</dbReference>
<protein>
    <submittedName>
        <fullName evidence="2">Glycosyltransferase</fullName>
        <ecNumber evidence="2">2.4.-.-</ecNumber>
    </submittedName>
</protein>
<evidence type="ECO:0000313" key="3">
    <source>
        <dbReference type="Proteomes" id="UP001589605"/>
    </source>
</evidence>
<dbReference type="Gene3D" id="3.40.50.2000">
    <property type="entry name" value="Glycogen Phosphorylase B"/>
    <property type="match status" value="1"/>
</dbReference>
<accession>A0ABV5F693</accession>
<feature type="domain" description="Spore protein YkvP/CgeB glycosyl transferase-like" evidence="1">
    <location>
        <begin position="257"/>
        <end position="373"/>
    </location>
</feature>
<sequence length="379" mass="44297">MKILLIGEYSRLHNSLKEGLEKLGHTVTIIGFSDYFKNYPVDIKLDLDYQSGFSKYFKRIIHKLFKIDLVSLHIQKQVEAIKEQLVGYDVVQLINENAFKTIPKVEIKLLEFIFANNKNVFLMSCGTDYISIRYAMEKQFRYSILNPWFEGRESEKSFYYALKFTTEHYKNLHNYIYKNIKGVIASDLDYHIPLEHNPKYLGLVPNPINTDKLDYVPINISDKIVIFHGINASKYYKKGNNFFAEALDEIQKTYKDKVEIITVTDLPYIEYIEAFNKAHIVLDQVYAYDQGFNALEAMAKGKVVFTGAEQEWLDYYSLSKNTVAINALPDVNYLVNTLEWLILNPDKIESISKNAHRFIVDKHNYMDSAKLYLDLWTKN</sequence>
<organism evidence="2 3">
    <name type="scientific">Formosa undariae</name>
    <dbReference type="NCBI Taxonomy" id="1325436"/>
    <lineage>
        <taxon>Bacteria</taxon>
        <taxon>Pseudomonadati</taxon>
        <taxon>Bacteroidota</taxon>
        <taxon>Flavobacteriia</taxon>
        <taxon>Flavobacteriales</taxon>
        <taxon>Flavobacteriaceae</taxon>
        <taxon>Formosa</taxon>
    </lineage>
</organism>
<gene>
    <name evidence="2" type="ORF">ACFFVB_17530</name>
</gene>
<dbReference type="RefSeq" id="WP_382384525.1">
    <property type="nucleotide sequence ID" value="NZ_JBHMEZ010000032.1"/>
</dbReference>
<reference evidence="2 3" key="1">
    <citation type="submission" date="2024-09" db="EMBL/GenBank/DDBJ databases">
        <authorList>
            <person name="Sun Q."/>
            <person name="Mori K."/>
        </authorList>
    </citation>
    <scope>NUCLEOTIDE SEQUENCE [LARGE SCALE GENOMIC DNA]</scope>
    <source>
        <strain evidence="2 3">CECT 8286</strain>
    </source>
</reference>
<comment type="caution">
    <text evidence="2">The sequence shown here is derived from an EMBL/GenBank/DDBJ whole genome shotgun (WGS) entry which is preliminary data.</text>
</comment>
<name>A0ABV5F693_9FLAO</name>
<evidence type="ECO:0000259" key="1">
    <source>
        <dbReference type="Pfam" id="PF13524"/>
    </source>
</evidence>
<evidence type="ECO:0000313" key="2">
    <source>
        <dbReference type="EMBL" id="MFB9054889.1"/>
    </source>
</evidence>
<dbReference type="EC" id="2.4.-.-" evidence="2"/>
<dbReference type="GO" id="GO:0016757">
    <property type="term" value="F:glycosyltransferase activity"/>
    <property type="evidence" value="ECO:0007669"/>
    <property type="project" value="UniProtKB-KW"/>
</dbReference>
<keyword evidence="2" id="KW-0808">Transferase</keyword>
<dbReference type="InterPro" id="IPR055259">
    <property type="entry name" value="YkvP/CgeB_Glyco_trans-like"/>
</dbReference>
<keyword evidence="2" id="KW-0328">Glycosyltransferase</keyword>
<proteinExistence type="predicted"/>
<dbReference type="EMBL" id="JBHMEZ010000032">
    <property type="protein sequence ID" value="MFB9054889.1"/>
    <property type="molecule type" value="Genomic_DNA"/>
</dbReference>
<dbReference type="SUPFAM" id="SSF53756">
    <property type="entry name" value="UDP-Glycosyltransferase/glycogen phosphorylase"/>
    <property type="match status" value="1"/>
</dbReference>
<dbReference type="Proteomes" id="UP001589605">
    <property type="component" value="Unassembled WGS sequence"/>
</dbReference>